<dbReference type="AlphaFoldDB" id="A0A0E3LAV0"/>
<dbReference type="KEGG" id="msz:MSSIH_1966"/>
<proteinExistence type="predicted"/>
<dbReference type="HOGENOM" id="CLU_179013_0_0_2"/>
<evidence type="ECO:0000313" key="2">
    <source>
        <dbReference type="Proteomes" id="UP000033092"/>
    </source>
</evidence>
<evidence type="ECO:0000313" key="1">
    <source>
        <dbReference type="EMBL" id="AKB32656.1"/>
    </source>
</evidence>
<dbReference type="Proteomes" id="UP000033092">
    <property type="component" value="Chromosome"/>
</dbReference>
<organism evidence="1 2">
    <name type="scientific">Methanosarcina siciliae HI350</name>
    <dbReference type="NCBI Taxonomy" id="1434119"/>
    <lineage>
        <taxon>Archaea</taxon>
        <taxon>Methanobacteriati</taxon>
        <taxon>Methanobacteriota</taxon>
        <taxon>Stenosarchaea group</taxon>
        <taxon>Methanomicrobia</taxon>
        <taxon>Methanosarcinales</taxon>
        <taxon>Methanosarcinaceae</taxon>
        <taxon>Methanosarcina</taxon>
    </lineage>
</organism>
<sequence length="97" mass="11032">MSSFVNTAEEECVMSSFVNTAEEECVMSSFVDTDDYTHPITAFVLNASDEQLEAFSYLDQWMQQYGIRFCNSDSCECEHTEVFHGALRFASQRLGTD</sequence>
<accession>A0A0E3LAV0</accession>
<gene>
    <name evidence="1" type="ORF">MSSIH_1966</name>
</gene>
<dbReference type="EMBL" id="CP009507">
    <property type="protein sequence ID" value="AKB32656.1"/>
    <property type="molecule type" value="Genomic_DNA"/>
</dbReference>
<dbReference type="PATRIC" id="fig|1434119.4.peg.2532"/>
<name>A0A0E3LAV0_9EURY</name>
<reference evidence="1 2" key="1">
    <citation type="submission" date="2014-07" db="EMBL/GenBank/DDBJ databases">
        <title>Methanogenic archaea and the global carbon cycle.</title>
        <authorList>
            <person name="Henriksen J.R."/>
            <person name="Luke J."/>
            <person name="Reinhart S."/>
            <person name="Benedict M.N."/>
            <person name="Youngblut N.D."/>
            <person name="Metcalf M.E."/>
            <person name="Whitaker R.J."/>
            <person name="Metcalf W.W."/>
        </authorList>
    </citation>
    <scope>NUCLEOTIDE SEQUENCE [LARGE SCALE GENOMIC DNA]</scope>
    <source>
        <strain evidence="1 2">HI350</strain>
    </source>
</reference>
<protein>
    <submittedName>
        <fullName evidence="1">Uncharacterized protein</fullName>
    </submittedName>
</protein>